<dbReference type="InterPro" id="IPR013057">
    <property type="entry name" value="AA_transpt_TM"/>
</dbReference>
<evidence type="ECO:0000256" key="2">
    <source>
        <dbReference type="ARBA" id="ARBA00022448"/>
    </source>
</evidence>
<evidence type="ECO:0000256" key="1">
    <source>
        <dbReference type="ARBA" id="ARBA00004370"/>
    </source>
</evidence>
<keyword evidence="5 7" id="KW-1133">Transmembrane helix</keyword>
<feature type="transmembrane region" description="Helical" evidence="7">
    <location>
        <begin position="155"/>
        <end position="177"/>
    </location>
</feature>
<evidence type="ECO:0000256" key="7">
    <source>
        <dbReference type="SAM" id="Phobius"/>
    </source>
</evidence>
<evidence type="ECO:0000256" key="6">
    <source>
        <dbReference type="ARBA" id="ARBA00023136"/>
    </source>
</evidence>
<keyword evidence="10" id="KW-1185">Reference proteome</keyword>
<keyword evidence="4" id="KW-0029">Amino-acid transport</keyword>
<keyword evidence="6 7" id="KW-0472">Membrane</keyword>
<evidence type="ECO:0000259" key="8">
    <source>
        <dbReference type="Pfam" id="PF01490"/>
    </source>
</evidence>
<dbReference type="PANTHER" id="PTHR48017">
    <property type="entry name" value="OS05G0424000 PROTEIN-RELATED"/>
    <property type="match status" value="1"/>
</dbReference>
<feature type="transmembrane region" description="Helical" evidence="7">
    <location>
        <begin position="368"/>
        <end position="389"/>
    </location>
</feature>
<protein>
    <recommendedName>
        <fullName evidence="8">Amino acid transporter transmembrane domain-containing protein</fullName>
    </recommendedName>
</protein>
<feature type="transmembrane region" description="Helical" evidence="7">
    <location>
        <begin position="487"/>
        <end position="507"/>
    </location>
</feature>
<feature type="transmembrane region" description="Helical" evidence="7">
    <location>
        <begin position="253"/>
        <end position="270"/>
    </location>
</feature>
<feature type="transmembrane region" description="Helical" evidence="7">
    <location>
        <begin position="415"/>
        <end position="440"/>
    </location>
</feature>
<proteinExistence type="predicted"/>
<dbReference type="Proteomes" id="UP001454036">
    <property type="component" value="Unassembled WGS sequence"/>
</dbReference>
<dbReference type="GO" id="GO:0006865">
    <property type="term" value="P:amino acid transport"/>
    <property type="evidence" value="ECO:0007669"/>
    <property type="project" value="UniProtKB-KW"/>
</dbReference>
<evidence type="ECO:0000313" key="9">
    <source>
        <dbReference type="EMBL" id="GAA0157525.1"/>
    </source>
</evidence>
<gene>
    <name evidence="9" type="ORF">LIER_14777</name>
</gene>
<dbReference type="GO" id="GO:0016020">
    <property type="term" value="C:membrane"/>
    <property type="evidence" value="ECO:0007669"/>
    <property type="project" value="UniProtKB-SubCell"/>
</dbReference>
<keyword evidence="2" id="KW-0813">Transport</keyword>
<comment type="subcellular location">
    <subcellularLocation>
        <location evidence="1">Membrane</location>
    </subcellularLocation>
</comment>
<comment type="caution">
    <text evidence="9">The sequence shown here is derived from an EMBL/GenBank/DDBJ whole genome shotgun (WGS) entry which is preliminary data.</text>
</comment>
<dbReference type="EMBL" id="BAABME010003125">
    <property type="protein sequence ID" value="GAA0157525.1"/>
    <property type="molecule type" value="Genomic_DNA"/>
</dbReference>
<feature type="transmembrane region" description="Helical" evidence="7">
    <location>
        <begin position="519"/>
        <end position="549"/>
    </location>
</feature>
<name>A0AAV3Q0R4_LITER</name>
<reference evidence="9 10" key="1">
    <citation type="submission" date="2024-01" db="EMBL/GenBank/DDBJ databases">
        <title>The complete chloroplast genome sequence of Lithospermum erythrorhizon: insights into the phylogenetic relationship among Boraginaceae species and the maternal lineages of purple gromwells.</title>
        <authorList>
            <person name="Okada T."/>
            <person name="Watanabe K."/>
        </authorList>
    </citation>
    <scope>NUCLEOTIDE SEQUENCE [LARGE SCALE GENOMIC DNA]</scope>
</reference>
<feature type="domain" description="Amino acid transporter transmembrane" evidence="8">
    <location>
        <begin position="124"/>
        <end position="543"/>
    </location>
</feature>
<evidence type="ECO:0000256" key="5">
    <source>
        <dbReference type="ARBA" id="ARBA00022989"/>
    </source>
</evidence>
<feature type="transmembrane region" description="Helical" evidence="7">
    <location>
        <begin position="461"/>
        <end position="481"/>
    </location>
</feature>
<dbReference type="Pfam" id="PF01490">
    <property type="entry name" value="Aa_trans"/>
    <property type="match status" value="1"/>
</dbReference>
<evidence type="ECO:0000313" key="10">
    <source>
        <dbReference type="Proteomes" id="UP001454036"/>
    </source>
</evidence>
<feature type="transmembrane region" description="Helical" evidence="7">
    <location>
        <begin position="127"/>
        <end position="149"/>
    </location>
</feature>
<dbReference type="AlphaFoldDB" id="A0AAV3Q0R4"/>
<feature type="transmembrane region" description="Helical" evidence="7">
    <location>
        <begin position="276"/>
        <end position="297"/>
    </location>
</feature>
<evidence type="ECO:0000256" key="4">
    <source>
        <dbReference type="ARBA" id="ARBA00022970"/>
    </source>
</evidence>
<keyword evidence="3 7" id="KW-0812">Transmembrane</keyword>
<accession>A0AAV3Q0R4</accession>
<evidence type="ECO:0000256" key="3">
    <source>
        <dbReference type="ARBA" id="ARBA00022692"/>
    </source>
</evidence>
<feature type="transmembrane region" description="Helical" evidence="7">
    <location>
        <begin position="211"/>
        <end position="232"/>
    </location>
</feature>
<sequence length="559" mass="61958">MGELVEVRIEERTHVVKSVLSSSYTNSSSSKMITLDILDRSGSLLSFSCSSSSSMVTPLDIVIDQQEHLVEGPILSLSYSNSSSKVTPLDVLDQQEHVEEGDSNKSSPSPQQVEAWLPITESRKSNLLTTLFHLISSGIGIQTLVIPYAFIKLGWYWGIISLALIYVWQLYTTWILVNLHESSDGLSRYSRYLHLSVVAFGNKLAKMFVLFPVLYLSSGTCTIFTIIGGATMEQLYKIICDGSGSKCNVLTRAEWFLMFICLAIIVALFFPNMNSLARVSLVGSIAAISYCIMIWTLSIGKGNKVNKGAPSNIPHEYTSGTTHFRDVVSALGVIASSFRGHNLILEIQGTIPTNGEHRSKKIMWRGVTISYAIIALCLFPIAIVGYWAYGDDEIPTIGGILSAYTKSHQQSTSKWLLATIYLLVLIHYLSAFQLYAMPVFDNWERIYITIKNQPCPKLTRLAIKLLYGGILYFLAVAVPFLPILGAFVGGFALPLTFSFPCFMWISIKIKKRNHSTRTLTMWFLNMVLGSFGLVLSLVVVIGALSNLVLNGMHANFFNP</sequence>
<organism evidence="9 10">
    <name type="scientific">Lithospermum erythrorhizon</name>
    <name type="common">Purple gromwell</name>
    <name type="synonym">Lithospermum officinale var. erythrorhizon</name>
    <dbReference type="NCBI Taxonomy" id="34254"/>
    <lineage>
        <taxon>Eukaryota</taxon>
        <taxon>Viridiplantae</taxon>
        <taxon>Streptophyta</taxon>
        <taxon>Embryophyta</taxon>
        <taxon>Tracheophyta</taxon>
        <taxon>Spermatophyta</taxon>
        <taxon>Magnoliopsida</taxon>
        <taxon>eudicotyledons</taxon>
        <taxon>Gunneridae</taxon>
        <taxon>Pentapetalae</taxon>
        <taxon>asterids</taxon>
        <taxon>lamiids</taxon>
        <taxon>Boraginales</taxon>
        <taxon>Boraginaceae</taxon>
        <taxon>Boraginoideae</taxon>
        <taxon>Lithospermeae</taxon>
        <taxon>Lithospermum</taxon>
    </lineage>
</organism>